<dbReference type="Gene3D" id="3.10.105.10">
    <property type="entry name" value="Dipeptide-binding Protein, Domain 3"/>
    <property type="match status" value="1"/>
</dbReference>
<comment type="caution">
    <text evidence="6">The sequence shown here is derived from an EMBL/GenBank/DDBJ whole genome shotgun (WGS) entry which is preliminary data.</text>
</comment>
<dbReference type="FunFam" id="3.10.105.10:FF:000002">
    <property type="entry name" value="Dipeptide ABC transporter, substrate-binding protein"/>
    <property type="match status" value="1"/>
</dbReference>
<protein>
    <submittedName>
        <fullName evidence="6">Peptide ABC transporter substrate-binding protein</fullName>
    </submittedName>
</protein>
<feature type="signal peptide" evidence="4">
    <location>
        <begin position="1"/>
        <end position="22"/>
    </location>
</feature>
<dbReference type="FunFam" id="3.40.190.10:FF:000036">
    <property type="entry name" value="Dipeptide ABC transporter, substrate-binding protein"/>
    <property type="match status" value="1"/>
</dbReference>
<dbReference type="PANTHER" id="PTHR30290">
    <property type="entry name" value="PERIPLASMIC BINDING COMPONENT OF ABC TRANSPORTER"/>
    <property type="match status" value="1"/>
</dbReference>
<dbReference type="GO" id="GO:0043190">
    <property type="term" value="C:ATP-binding cassette (ABC) transporter complex"/>
    <property type="evidence" value="ECO:0007669"/>
    <property type="project" value="InterPro"/>
</dbReference>
<dbReference type="PIRSF" id="PIRSF002741">
    <property type="entry name" value="MppA"/>
    <property type="match status" value="1"/>
</dbReference>
<evidence type="ECO:0000256" key="2">
    <source>
        <dbReference type="ARBA" id="ARBA00005695"/>
    </source>
</evidence>
<dbReference type="PANTHER" id="PTHR30290:SF38">
    <property type="entry name" value="D,D-DIPEPTIDE-BINDING PERIPLASMIC PROTEIN DDPA-RELATED"/>
    <property type="match status" value="1"/>
</dbReference>
<dbReference type="Pfam" id="PF00496">
    <property type="entry name" value="SBP_bac_5"/>
    <property type="match status" value="1"/>
</dbReference>
<reference evidence="6 7" key="1">
    <citation type="submission" date="2015-03" db="EMBL/GenBank/DDBJ databases">
        <title>Genome Sequence of Kiloniella spongiae MEBiC09566, isolated from a marine sponge.</title>
        <authorList>
            <person name="Shao Z."/>
            <person name="Wang L."/>
            <person name="Li X."/>
        </authorList>
    </citation>
    <scope>NUCLEOTIDE SEQUENCE [LARGE SCALE GENOMIC DNA]</scope>
    <source>
        <strain evidence="6 7">MEBiC09566</strain>
    </source>
</reference>
<dbReference type="OrthoDB" id="9803988at2"/>
<dbReference type="GO" id="GO:0030288">
    <property type="term" value="C:outer membrane-bounded periplasmic space"/>
    <property type="evidence" value="ECO:0007669"/>
    <property type="project" value="TreeGrafter"/>
</dbReference>
<dbReference type="AlphaFoldDB" id="A0A0H2MHV4"/>
<feature type="domain" description="Solute-binding protein family 5" evidence="5">
    <location>
        <begin position="71"/>
        <end position="447"/>
    </location>
</feature>
<dbReference type="SUPFAM" id="SSF53850">
    <property type="entry name" value="Periplasmic binding protein-like II"/>
    <property type="match status" value="1"/>
</dbReference>
<comment type="subcellular location">
    <subcellularLocation>
        <location evidence="1">Periplasm</location>
    </subcellularLocation>
</comment>
<evidence type="ECO:0000256" key="3">
    <source>
        <dbReference type="ARBA" id="ARBA00022729"/>
    </source>
</evidence>
<keyword evidence="3 4" id="KW-0732">Signal</keyword>
<dbReference type="EMBL" id="LAQL01000008">
    <property type="protein sequence ID" value="KLN60337.1"/>
    <property type="molecule type" value="Genomic_DNA"/>
</dbReference>
<dbReference type="GO" id="GO:0042938">
    <property type="term" value="P:dipeptide transport"/>
    <property type="evidence" value="ECO:0007669"/>
    <property type="project" value="TreeGrafter"/>
</dbReference>
<dbReference type="InterPro" id="IPR039424">
    <property type="entry name" value="SBP_5"/>
</dbReference>
<dbReference type="Gene3D" id="3.90.76.10">
    <property type="entry name" value="Dipeptide-binding Protein, Domain 1"/>
    <property type="match status" value="1"/>
</dbReference>
<gene>
    <name evidence="6" type="ORF">WH96_13905</name>
</gene>
<dbReference type="InterPro" id="IPR030678">
    <property type="entry name" value="Peptide/Ni-bd"/>
</dbReference>
<evidence type="ECO:0000256" key="1">
    <source>
        <dbReference type="ARBA" id="ARBA00004418"/>
    </source>
</evidence>
<dbReference type="GO" id="GO:1904680">
    <property type="term" value="F:peptide transmembrane transporter activity"/>
    <property type="evidence" value="ECO:0007669"/>
    <property type="project" value="TreeGrafter"/>
</dbReference>
<dbReference type="Gene3D" id="3.40.190.10">
    <property type="entry name" value="Periplasmic binding protein-like II"/>
    <property type="match status" value="1"/>
</dbReference>
<dbReference type="CDD" id="cd08493">
    <property type="entry name" value="PBP2_DppA_like"/>
    <property type="match status" value="1"/>
</dbReference>
<dbReference type="Proteomes" id="UP000035444">
    <property type="component" value="Unassembled WGS sequence"/>
</dbReference>
<evidence type="ECO:0000256" key="4">
    <source>
        <dbReference type="SAM" id="SignalP"/>
    </source>
</evidence>
<keyword evidence="7" id="KW-1185">Reference proteome</keyword>
<accession>A0A0H2MHV4</accession>
<evidence type="ECO:0000313" key="7">
    <source>
        <dbReference type="Proteomes" id="UP000035444"/>
    </source>
</evidence>
<sequence length="531" mass="59330">MKRGLLATAALASMLTMGAVTAEAKTFVYCSEGSPEGFTPALYTSGTSFDASSRNIYNRLVEFERGSTIMQPGLAESWEVSEDGLSYTFKLRPGVKFHTTKFFTPSRELNADDVLFSFNRQWKADHPYHKVSGGTYEYFSGYVSFPDILQTIEKVDDLTVKFTLQKPDAAFISKIAIDFASIHSAEYAQQMMDAGSPEKFDQEPIGTGPFQFVSYQKDAFIRYQANEDYWSGRTPLDKLVFAITPDAQVAYQKLAAGECHLVPYPNQADLAAIEANKDLTVDSQEGMNVGYLAFNTEKKPFDDKRVRQALNYAMNKESIIKAVFQGAGNAAKNPLPPTLWGYNEEIQDYPYDPAKAKALLAEAGVTDLSTNIWAMPVKRPYNPNARRMAELIQADWANVGVNAEIVSMEWGEYLSRSQKGDHDTVLLGWTADYPDPDNFLSLLNCASAKSGGNRARWCHKEFDDLFQEAVKVSDPEKRTQLYEQAQAVFKEEAPWVTVAHSVVHKAMSNKVVDFRIDPLGGHVFYGVDLEE</sequence>
<dbReference type="STRING" id="1489064.WH96_13905"/>
<evidence type="ECO:0000313" key="6">
    <source>
        <dbReference type="EMBL" id="KLN60337.1"/>
    </source>
</evidence>
<dbReference type="FunFam" id="3.90.76.10:FF:000002">
    <property type="entry name" value="Dipeptide ABC transporter, substrate-binding protein"/>
    <property type="match status" value="1"/>
</dbReference>
<comment type="similarity">
    <text evidence="2">Belongs to the bacterial solute-binding protein 5 family.</text>
</comment>
<dbReference type="InterPro" id="IPR000914">
    <property type="entry name" value="SBP_5_dom"/>
</dbReference>
<name>A0A0H2MHV4_9PROT</name>
<dbReference type="PATRIC" id="fig|1489064.4.peg.4126"/>
<proteinExistence type="inferred from homology"/>
<organism evidence="6 7">
    <name type="scientific">Kiloniella spongiae</name>
    <dbReference type="NCBI Taxonomy" id="1489064"/>
    <lineage>
        <taxon>Bacteria</taxon>
        <taxon>Pseudomonadati</taxon>
        <taxon>Pseudomonadota</taxon>
        <taxon>Alphaproteobacteria</taxon>
        <taxon>Rhodospirillales</taxon>
        <taxon>Kiloniellaceae</taxon>
        <taxon>Kiloniella</taxon>
    </lineage>
</organism>
<evidence type="ECO:0000259" key="5">
    <source>
        <dbReference type="Pfam" id="PF00496"/>
    </source>
</evidence>
<feature type="chain" id="PRO_5002597284" evidence="4">
    <location>
        <begin position="23"/>
        <end position="531"/>
    </location>
</feature>